<feature type="compositionally biased region" description="Basic and acidic residues" evidence="1">
    <location>
        <begin position="88"/>
        <end position="128"/>
    </location>
</feature>
<protein>
    <submittedName>
        <fullName evidence="2">AgmX/PglI C-terminal domain-containing protein</fullName>
    </submittedName>
</protein>
<proteinExistence type="predicted"/>
<gene>
    <name evidence="2" type="ORF">HXX02_05985</name>
</gene>
<evidence type="ECO:0000313" key="3">
    <source>
        <dbReference type="Proteomes" id="UP001205566"/>
    </source>
</evidence>
<feature type="compositionally biased region" description="Low complexity" evidence="1">
    <location>
        <begin position="228"/>
        <end position="240"/>
    </location>
</feature>
<feature type="region of interest" description="Disordered" evidence="1">
    <location>
        <begin position="201"/>
        <end position="254"/>
    </location>
</feature>
<name>A0ABT1NYM7_9GAMM</name>
<evidence type="ECO:0000313" key="2">
    <source>
        <dbReference type="EMBL" id="MCQ3828986.1"/>
    </source>
</evidence>
<reference evidence="2" key="1">
    <citation type="thesis" date="2020" institute="Technische Universitat Dresden" country="Dresden, Germany">
        <title>The Agarolytic System of Microbulbifer elongatus PORT2, Isolated from Batu Karas, Pangandaran West Java Indonesia.</title>
        <authorList>
            <person name="Anggraeni S.R."/>
        </authorList>
    </citation>
    <scope>NUCLEOTIDE SEQUENCE</scope>
    <source>
        <strain evidence="2">PORT2</strain>
    </source>
</reference>
<feature type="region of interest" description="Disordered" evidence="1">
    <location>
        <begin position="88"/>
        <end position="152"/>
    </location>
</feature>
<sequence>MTSASLSSTQTTHRPALMPWHYYNSTLPWASTEEEDQRFIKFLKSGFAAFVVLGALFTFIPAPELTREQKEQLPPQLARVILEKKELPKPVEKPKPKPVEKKIEKPKEVKKEKPKPVEKPKPKPEPIKTVKPKPLTEKAPAQEVAKAREKAANSGLMQLQDDLMDMRDSLDVSQVANANSLASGAANAQKIDRSLITDKSKAASGGINTGQLSRNTGGSALSGRETTQVEVAEAQVAAKSSSKEARRERGTRGEESIRQVMEANKGAIFAIYNRALRRDPTLAGKVTVKLVIEPNGVISAVSLVSSELGDEDLERKLLARIRLINFGTANVEKSTLNYSIDFLPS</sequence>
<dbReference type="EMBL" id="JACASI010000015">
    <property type="protein sequence ID" value="MCQ3828986.1"/>
    <property type="molecule type" value="Genomic_DNA"/>
</dbReference>
<accession>A0ABT1NYM7</accession>
<feature type="compositionally biased region" description="Polar residues" evidence="1">
    <location>
        <begin position="209"/>
        <end position="219"/>
    </location>
</feature>
<feature type="compositionally biased region" description="Basic and acidic residues" evidence="1">
    <location>
        <begin position="241"/>
        <end position="254"/>
    </location>
</feature>
<dbReference type="NCBIfam" id="NF033768">
    <property type="entry name" value="myxo_SS_tail"/>
    <property type="match status" value="1"/>
</dbReference>
<dbReference type="Proteomes" id="UP001205566">
    <property type="component" value="Unassembled WGS sequence"/>
</dbReference>
<keyword evidence="3" id="KW-1185">Reference proteome</keyword>
<dbReference type="Gene3D" id="3.30.1150.10">
    <property type="match status" value="1"/>
</dbReference>
<comment type="caution">
    <text evidence="2">The sequence shown here is derived from an EMBL/GenBank/DDBJ whole genome shotgun (WGS) entry which is preliminary data.</text>
</comment>
<organism evidence="2 3">
    <name type="scientific">Microbulbifer elongatus</name>
    <dbReference type="NCBI Taxonomy" id="86173"/>
    <lineage>
        <taxon>Bacteria</taxon>
        <taxon>Pseudomonadati</taxon>
        <taxon>Pseudomonadota</taxon>
        <taxon>Gammaproteobacteria</taxon>
        <taxon>Cellvibrionales</taxon>
        <taxon>Microbulbiferaceae</taxon>
        <taxon>Microbulbifer</taxon>
    </lineage>
</organism>
<dbReference type="RefSeq" id="WP_231759140.1">
    <property type="nucleotide sequence ID" value="NZ_CP088953.1"/>
</dbReference>
<dbReference type="InterPro" id="IPR049806">
    <property type="entry name" value="MasK-like_C"/>
</dbReference>
<evidence type="ECO:0000256" key="1">
    <source>
        <dbReference type="SAM" id="MobiDB-lite"/>
    </source>
</evidence>